<evidence type="ECO:0000313" key="2">
    <source>
        <dbReference type="Proteomes" id="UP000614721"/>
    </source>
</evidence>
<feature type="non-terminal residue" evidence="1">
    <location>
        <position position="155"/>
    </location>
</feature>
<accession>A0ABS0IZZ6</accession>
<evidence type="ECO:0008006" key="3">
    <source>
        <dbReference type="Google" id="ProtNLM"/>
    </source>
</evidence>
<dbReference type="Proteomes" id="UP000614721">
    <property type="component" value="Unassembled WGS sequence"/>
</dbReference>
<dbReference type="EMBL" id="JADSJP010000056">
    <property type="protein sequence ID" value="MBG2881165.1"/>
    <property type="molecule type" value="Genomic_DNA"/>
</dbReference>
<sequence>MSIQPLYTRTPTVVIHDNRGSAIREINYCRHPNTINKTDERITQHYFHARGYLERSIDARLYEAQQSDATIQPNIQQTVSLGGALSFSKGIDNGNSFNLNDIEGTVAQQINAKETVTAYEYSDKQFERYLKQVKEGKLGENSIAVVQKLKWGQGN</sequence>
<evidence type="ECO:0000313" key="1">
    <source>
        <dbReference type="EMBL" id="MBG2881165.1"/>
    </source>
</evidence>
<gene>
    <name evidence="1" type="ORF">I4902_18110</name>
</gene>
<organism evidence="1 2">
    <name type="scientific">Proteus alimentorum</name>
    <dbReference type="NCBI Taxonomy" id="1973495"/>
    <lineage>
        <taxon>Bacteria</taxon>
        <taxon>Pseudomonadati</taxon>
        <taxon>Pseudomonadota</taxon>
        <taxon>Gammaproteobacteria</taxon>
        <taxon>Enterobacterales</taxon>
        <taxon>Morganellaceae</taxon>
        <taxon>Proteus</taxon>
    </lineage>
</organism>
<reference evidence="1 2" key="1">
    <citation type="submission" date="2020-11" db="EMBL/GenBank/DDBJ databases">
        <title>Enhanced detection system for hospital associated transmission using whole genome sequencing surveillance.</title>
        <authorList>
            <person name="Harrison L.H."/>
            <person name="Van Tyne D."/>
            <person name="Marsh J.W."/>
            <person name="Griffith M.P."/>
            <person name="Snyder D.J."/>
            <person name="Cooper V.S."/>
            <person name="Mustapha M."/>
        </authorList>
    </citation>
    <scope>NUCLEOTIDE SEQUENCE [LARGE SCALE GENOMIC DNA]</scope>
    <source>
        <strain evidence="1 2">PR00075</strain>
    </source>
</reference>
<keyword evidence="2" id="KW-1185">Reference proteome</keyword>
<proteinExistence type="predicted"/>
<protein>
    <recommendedName>
        <fullName evidence="3">Adhesin</fullName>
    </recommendedName>
</protein>
<name>A0ABS0IZZ6_9GAMM</name>
<comment type="caution">
    <text evidence="1">The sequence shown here is derived from an EMBL/GenBank/DDBJ whole genome shotgun (WGS) entry which is preliminary data.</text>
</comment>
<dbReference type="Gene3D" id="2.180.10.10">
    <property type="entry name" value="RHS repeat-associated core"/>
    <property type="match status" value="1"/>
</dbReference>